<protein>
    <submittedName>
        <fullName evidence="1">Uncharacterized protein</fullName>
    </submittedName>
</protein>
<reference evidence="1 2" key="1">
    <citation type="submission" date="2017-07" db="EMBL/GenBank/DDBJ databases">
        <authorList>
            <person name="Talla V."/>
            <person name="Backstrom N."/>
        </authorList>
    </citation>
    <scope>NUCLEOTIDE SEQUENCE [LARGE SCALE GENOMIC DNA]</scope>
</reference>
<feature type="non-terminal residue" evidence="1">
    <location>
        <position position="109"/>
    </location>
</feature>
<keyword evidence="2" id="KW-1185">Reference proteome</keyword>
<evidence type="ECO:0000313" key="1">
    <source>
        <dbReference type="EMBL" id="VVC89388.1"/>
    </source>
</evidence>
<accession>A0A5E4PW65</accession>
<dbReference type="EMBL" id="FZQP02000537">
    <property type="protein sequence ID" value="VVC89388.1"/>
    <property type="molecule type" value="Genomic_DNA"/>
</dbReference>
<proteinExistence type="predicted"/>
<gene>
    <name evidence="1" type="ORF">LSINAPIS_LOCUS2523</name>
</gene>
<dbReference type="Proteomes" id="UP000324832">
    <property type="component" value="Unassembled WGS sequence"/>
</dbReference>
<organism evidence="1 2">
    <name type="scientific">Leptidea sinapis</name>
    <dbReference type="NCBI Taxonomy" id="189913"/>
    <lineage>
        <taxon>Eukaryota</taxon>
        <taxon>Metazoa</taxon>
        <taxon>Ecdysozoa</taxon>
        <taxon>Arthropoda</taxon>
        <taxon>Hexapoda</taxon>
        <taxon>Insecta</taxon>
        <taxon>Pterygota</taxon>
        <taxon>Neoptera</taxon>
        <taxon>Endopterygota</taxon>
        <taxon>Lepidoptera</taxon>
        <taxon>Glossata</taxon>
        <taxon>Ditrysia</taxon>
        <taxon>Papilionoidea</taxon>
        <taxon>Pieridae</taxon>
        <taxon>Dismorphiinae</taxon>
        <taxon>Leptidea</taxon>
    </lineage>
</organism>
<sequence length="109" mass="12404">MADIDELNIDDEVGYEYDKQIPDIVADDMSYEYDRRDSKEGFCEGDSDSGVDGVSSGCSTVEDCPVVSVNDVLAYYDIRPRRRHAPQLNFYHVHVLNSSSRTLLLLRHQ</sequence>
<dbReference type="AlphaFoldDB" id="A0A5E4PW65"/>
<name>A0A5E4PW65_9NEOP</name>
<evidence type="ECO:0000313" key="2">
    <source>
        <dbReference type="Proteomes" id="UP000324832"/>
    </source>
</evidence>